<comment type="caution">
    <text evidence="3">The sequence shown here is derived from an EMBL/GenBank/DDBJ whole genome shotgun (WGS) entry which is preliminary data.</text>
</comment>
<proteinExistence type="predicted"/>
<dbReference type="Proteomes" id="UP000035425">
    <property type="component" value="Unassembled WGS sequence"/>
</dbReference>
<evidence type="ECO:0000259" key="2">
    <source>
        <dbReference type="Pfam" id="PF26526"/>
    </source>
</evidence>
<organism evidence="3 4">
    <name type="scientific">Protofrankia coriariae</name>
    <dbReference type="NCBI Taxonomy" id="1562887"/>
    <lineage>
        <taxon>Bacteria</taxon>
        <taxon>Bacillati</taxon>
        <taxon>Actinomycetota</taxon>
        <taxon>Actinomycetes</taxon>
        <taxon>Frankiales</taxon>
        <taxon>Frankiaceae</taxon>
        <taxon>Protofrankia</taxon>
    </lineage>
</organism>
<reference evidence="3 4" key="1">
    <citation type="submission" date="2014-12" db="EMBL/GenBank/DDBJ databases">
        <title>Frankia sp. BMG5.1 draft genome.</title>
        <authorList>
            <person name="Gtari M."/>
            <person name="Ghodhbane-Gtari F."/>
            <person name="Nouioui I."/>
            <person name="Ktari A."/>
            <person name="Hezbri K."/>
            <person name="Mimouni W."/>
            <person name="Sbissi I."/>
            <person name="Ayari A."/>
            <person name="Yamanaka T."/>
            <person name="Normand P."/>
            <person name="Tisa L.S."/>
            <person name="Boudabous A."/>
        </authorList>
    </citation>
    <scope>NUCLEOTIDE SEQUENCE [LARGE SCALE GENOMIC DNA]</scope>
    <source>
        <strain evidence="3 4">BMG5.1</strain>
    </source>
</reference>
<keyword evidence="4" id="KW-1185">Reference proteome</keyword>
<evidence type="ECO:0000313" key="4">
    <source>
        <dbReference type="Proteomes" id="UP000035425"/>
    </source>
</evidence>
<feature type="region of interest" description="Disordered" evidence="1">
    <location>
        <begin position="26"/>
        <end position="47"/>
    </location>
</feature>
<name>A0ABR5EZX1_9ACTN</name>
<sequence length="235" mass="24163">MRLLAAAGLVAVGIAVGLLLGGRGGSPAPAPSPTAGTAGPVPAGSGPVLPDPGLPVLGFSDLTWLDFHGLALPVSPTAGPHTLADDRASGFAHTPLGAALAAIHIAVRTDAAVGAYIFEPTIAEQATGVDQPALLEQTRMTAAQRAVPARLTGRFSGQGYRFVGVRFDAAAPDRIVLYLATDAEGPTSTTVYATVRIELRWERGDWRVVAPPGGLWSTVSTRIASTAGFQLFPRR</sequence>
<feature type="domain" description="DUF8175" evidence="2">
    <location>
        <begin position="30"/>
        <end position="229"/>
    </location>
</feature>
<accession>A0ABR5EZX1</accession>
<protein>
    <recommendedName>
        <fullName evidence="2">DUF8175 domain-containing protein</fullName>
    </recommendedName>
</protein>
<evidence type="ECO:0000256" key="1">
    <source>
        <dbReference type="SAM" id="MobiDB-lite"/>
    </source>
</evidence>
<feature type="compositionally biased region" description="Low complexity" evidence="1">
    <location>
        <begin position="33"/>
        <end position="47"/>
    </location>
</feature>
<dbReference type="Pfam" id="PF26526">
    <property type="entry name" value="DUF8175"/>
    <property type="match status" value="1"/>
</dbReference>
<dbReference type="EMBL" id="JWIO01000046">
    <property type="protein sequence ID" value="KLL10015.1"/>
    <property type="molecule type" value="Genomic_DNA"/>
</dbReference>
<gene>
    <name evidence="3" type="ORF">FrCorBMG51_20670</name>
</gene>
<dbReference type="InterPro" id="IPR058488">
    <property type="entry name" value="DUF8175"/>
</dbReference>
<evidence type="ECO:0000313" key="3">
    <source>
        <dbReference type="EMBL" id="KLL10015.1"/>
    </source>
</evidence>